<evidence type="ECO:0000259" key="7">
    <source>
        <dbReference type="Pfam" id="PF25836"/>
    </source>
</evidence>
<comment type="caution">
    <text evidence="8">The sequence shown here is derived from an EMBL/GenBank/DDBJ whole genome shotgun (WGS) entry which is preliminary data.</text>
</comment>
<reference evidence="8 9" key="1">
    <citation type="submission" date="2016-10" db="EMBL/GenBank/DDBJ databases">
        <title>Genome sequence of Mycobacterium talmonii.</title>
        <authorList>
            <person name="Greninger A.L."/>
            <person name="Elliott B."/>
            <person name="Vasireddy S."/>
            <person name="Vasireddy R."/>
        </authorList>
    </citation>
    <scope>NUCLEOTIDE SEQUENCE [LARGE SCALE GENOMIC DNA]</scope>
    <source>
        <strain evidence="9">NE-TNMC-100812</strain>
    </source>
</reference>
<sequence length="700" mass="75372">MTDARPVEDDPRLAALLEWREELIESGAVSAASFKEAHIRLVLRSGRTEVEQIRAMLPGAVAEHAEEMARVLRDAAKPGGRHHKPAANTAAPRAETNGPEASGPVPTAPAEEAGPGDADEPTMLVKKATAVVPQTGFAPYKVGAPAPQHQVAPVSLRRAGDDPEHGGLEVSWPRFGGRGPAPRTVIYRLVSTEGGRGYSPDKADLVTATAATSATDDRPLSGAVRHLQVWVNAGASMIAALAAQPILHAAGVVVGTLRDFEIREDSGRVIGQWNAPPGVAAVHVYRVPVELADRDGPAFRIAAAGPNLTGFVDPDAERGRRYLYRMRCEVEVDGVVQLSAAVQTEVAVSAVREPVTDLQLTMRNQRDGVEFDLEWTTPRFGQVLVFRSLDPPSADAQATELDESVLDQVGLNRDSRLTHPIAERVDPQGVRKSVMAGVPWPGDWNRAYFTPVTVLDGRARLGKPVSAVRTGQITDIALAEYCNKQVLTFDWPDGAAAVLVYIAPKGHDPSRGLTGRSYEIAQGEYEKYGGKQFVGELPNRGCSLHLVPVAFTGGRRVLGAPASIEYRGLLRIWYDVRILRDPTGMPLTAAVRARADADATGSPPFVLVHNPDRIPLSVNDGSAVDMFRVDPSGRPISGRSKEFQWSAITTMGSEVWAGDVRGMQGWIRLFANLPPERLRLLALLDPPVDALRLTPGMAPR</sequence>
<organism evidence="8 9">
    <name type="scientific">Mycobacterium talmoniae</name>
    <dbReference type="NCBI Taxonomy" id="1858794"/>
    <lineage>
        <taxon>Bacteria</taxon>
        <taxon>Bacillati</taxon>
        <taxon>Actinomycetota</taxon>
        <taxon>Actinomycetes</taxon>
        <taxon>Mycobacteriales</taxon>
        <taxon>Mycobacteriaceae</taxon>
        <taxon>Mycobacterium</taxon>
    </lineage>
</organism>
<feature type="domain" description="SaeA N-terminal" evidence="2">
    <location>
        <begin position="12"/>
        <end position="72"/>
    </location>
</feature>
<gene>
    <name evidence="8" type="ORF">BKN37_16060</name>
</gene>
<evidence type="ECO:0000256" key="1">
    <source>
        <dbReference type="SAM" id="MobiDB-lite"/>
    </source>
</evidence>
<evidence type="ECO:0000259" key="6">
    <source>
        <dbReference type="Pfam" id="PF25835"/>
    </source>
</evidence>
<keyword evidence="9" id="KW-1185">Reference proteome</keyword>
<evidence type="ECO:0000313" key="9">
    <source>
        <dbReference type="Proteomes" id="UP000179734"/>
    </source>
</evidence>
<dbReference type="AlphaFoldDB" id="A0A1S1NC26"/>
<dbReference type="Pfam" id="PF25831">
    <property type="entry name" value="SaeA_1st"/>
    <property type="match status" value="1"/>
</dbReference>
<evidence type="ECO:0000259" key="5">
    <source>
        <dbReference type="Pfam" id="PF25834"/>
    </source>
</evidence>
<feature type="region of interest" description="Disordered" evidence="1">
    <location>
        <begin position="76"/>
        <end position="119"/>
    </location>
</feature>
<name>A0A1S1NC26_9MYCO</name>
<dbReference type="InterPro" id="IPR058692">
    <property type="entry name" value="Fn3_SaeA_2nd"/>
</dbReference>
<dbReference type="Pfam" id="PF25833">
    <property type="entry name" value="Fn3_SaeA_3rd"/>
    <property type="match status" value="1"/>
</dbReference>
<dbReference type="Pfam" id="PF25834">
    <property type="entry name" value="Fn3_SaeA_4th"/>
    <property type="match status" value="1"/>
</dbReference>
<dbReference type="InterPro" id="IPR058695">
    <property type="entry name" value="SaeA_N"/>
</dbReference>
<accession>A0A1S1NC26</accession>
<dbReference type="InterPro" id="IPR058694">
    <property type="entry name" value="Fn3_SaeA_4th"/>
</dbReference>
<feature type="domain" description="SaeA third Fn3-like" evidence="5">
    <location>
        <begin position="362"/>
        <end position="465"/>
    </location>
</feature>
<dbReference type="Pfam" id="PF25832">
    <property type="entry name" value="Fn3_SaeA_2nd"/>
    <property type="match status" value="1"/>
</dbReference>
<dbReference type="Pfam" id="PF25836">
    <property type="entry name" value="Fn3_SaeA_6th"/>
    <property type="match status" value="1"/>
</dbReference>
<evidence type="ECO:0000259" key="2">
    <source>
        <dbReference type="Pfam" id="PF25831"/>
    </source>
</evidence>
<evidence type="ECO:0000259" key="3">
    <source>
        <dbReference type="Pfam" id="PF25832"/>
    </source>
</evidence>
<feature type="domain" description="SaeA fifth Fn3-like" evidence="7">
    <location>
        <begin position="569"/>
        <end position="692"/>
    </location>
</feature>
<evidence type="ECO:0000259" key="4">
    <source>
        <dbReference type="Pfam" id="PF25833"/>
    </source>
</evidence>
<dbReference type="RefSeq" id="WP_071027605.1">
    <property type="nucleotide sequence ID" value="NZ_MLQM01000090.1"/>
</dbReference>
<feature type="domain" description="SaeA first Fn3-like" evidence="3">
    <location>
        <begin position="163"/>
        <end position="253"/>
    </location>
</feature>
<evidence type="ECO:0000313" key="8">
    <source>
        <dbReference type="EMBL" id="OHV02260.1"/>
    </source>
</evidence>
<dbReference type="InterPro" id="IPR058693">
    <property type="entry name" value="Fn3_SaeA_3rd"/>
</dbReference>
<proteinExistence type="predicted"/>
<dbReference type="InterPro" id="IPR058691">
    <property type="entry name" value="Fn3_SaeA_1st"/>
</dbReference>
<dbReference type="Proteomes" id="UP000179734">
    <property type="component" value="Unassembled WGS sequence"/>
</dbReference>
<feature type="domain" description="SaeA second Fn3-like" evidence="4">
    <location>
        <begin position="258"/>
        <end position="346"/>
    </location>
</feature>
<feature type="domain" description="SaeA fourth Fn3-like" evidence="6">
    <location>
        <begin position="473"/>
        <end position="565"/>
    </location>
</feature>
<dbReference type="Pfam" id="PF25835">
    <property type="entry name" value="Fn3_SaeA_5th"/>
    <property type="match status" value="1"/>
</dbReference>
<dbReference type="EMBL" id="MLQM01000090">
    <property type="protein sequence ID" value="OHV02260.1"/>
    <property type="molecule type" value="Genomic_DNA"/>
</dbReference>
<dbReference type="InterPro" id="IPR058696">
    <property type="entry name" value="Fn3_SaeA_5th"/>
</dbReference>
<protein>
    <submittedName>
        <fullName evidence="8">Uncharacterized protein</fullName>
    </submittedName>
</protein>